<name>A0ABU8T2U8_9PSEU</name>
<comment type="cofactor">
    <cofactor evidence="1">
        <name>Fe(2+)</name>
        <dbReference type="ChEBI" id="CHEBI:29033"/>
    </cofactor>
</comment>
<keyword evidence="3" id="KW-0408">Iron</keyword>
<evidence type="ECO:0000256" key="1">
    <source>
        <dbReference type="ARBA" id="ARBA00001954"/>
    </source>
</evidence>
<dbReference type="PROSITE" id="PS51184">
    <property type="entry name" value="JMJC"/>
    <property type="match status" value="1"/>
</dbReference>
<evidence type="ECO:0000259" key="4">
    <source>
        <dbReference type="PROSITE" id="PS51184"/>
    </source>
</evidence>
<dbReference type="InterPro" id="IPR003347">
    <property type="entry name" value="JmjC_dom"/>
</dbReference>
<comment type="caution">
    <text evidence="5">The sequence shown here is derived from an EMBL/GenBank/DDBJ whole genome shotgun (WGS) entry which is preliminary data.</text>
</comment>
<evidence type="ECO:0000256" key="2">
    <source>
        <dbReference type="ARBA" id="ARBA00022723"/>
    </source>
</evidence>
<dbReference type="InterPro" id="IPR039994">
    <property type="entry name" value="NO66-like"/>
</dbReference>
<dbReference type="SUPFAM" id="SSF51197">
    <property type="entry name" value="Clavaminate synthase-like"/>
    <property type="match status" value="1"/>
</dbReference>
<dbReference type="PANTHER" id="PTHR13096">
    <property type="entry name" value="MINA53 MYC INDUCED NUCLEAR ANTIGEN"/>
    <property type="match status" value="1"/>
</dbReference>
<protein>
    <submittedName>
        <fullName evidence="5">Cupin domain-containing protein</fullName>
    </submittedName>
</protein>
<dbReference type="PANTHER" id="PTHR13096:SF9">
    <property type="entry name" value="BIFUNCTIONAL LYSINE-SPECIFIC DEMETHYLASE AND HISTIDYL-HYDROXYLASE"/>
    <property type="match status" value="1"/>
</dbReference>
<organism evidence="5 6">
    <name type="scientific">Pseudonocardia spirodelae</name>
    <dbReference type="NCBI Taxonomy" id="3133431"/>
    <lineage>
        <taxon>Bacteria</taxon>
        <taxon>Bacillati</taxon>
        <taxon>Actinomycetota</taxon>
        <taxon>Actinomycetes</taxon>
        <taxon>Pseudonocardiales</taxon>
        <taxon>Pseudonocardiaceae</taxon>
        <taxon>Pseudonocardia</taxon>
    </lineage>
</organism>
<reference evidence="5 6" key="1">
    <citation type="submission" date="2024-03" db="EMBL/GenBank/DDBJ databases">
        <title>Draft genome sequence of Pseudonocardia sp. DW16-2.</title>
        <authorList>
            <person name="Duangmal K."/>
        </authorList>
    </citation>
    <scope>NUCLEOTIDE SEQUENCE [LARGE SCALE GENOMIC DNA]</scope>
    <source>
        <strain evidence="5 6">DW16-2</strain>
    </source>
</reference>
<dbReference type="Gene3D" id="2.60.120.650">
    <property type="entry name" value="Cupin"/>
    <property type="match status" value="1"/>
</dbReference>
<dbReference type="RefSeq" id="WP_340286418.1">
    <property type="nucleotide sequence ID" value="NZ_JBBJUP010000003.1"/>
</dbReference>
<sequence>MTGSTDFTGPGGVGAEIADQVRDDRVAALFADGSTVVLQALHRTWPAVIDFCTALAEDLGHPVQANAYITPPQSQGFSAHYDVHDVFVLQLAGRKHWRVHEPVLTDPLRSQPWAQHGDAVAARARDDEPVIDRVLEPGDVMYLPRGWLHSATALGSVSAHLTIGVHVVTRYALAESILQILASDERLRATLPLGIDVADPEQLAPHVDAVRDALVAALGDVTPGAVARRVRGRVWTGGRPEPVGPVALAASARDLAPGDAVRRRLGVHHRLVPGDDQVVLELAEKTLTLPAVVAPALRAVLAGGTHAVGELPGLDADDQVVLVRRLLREGVLVPATA</sequence>
<dbReference type="EMBL" id="JBBJUP010000003">
    <property type="protein sequence ID" value="MEJ8278275.1"/>
    <property type="molecule type" value="Genomic_DNA"/>
</dbReference>
<dbReference type="Proteomes" id="UP001364211">
    <property type="component" value="Unassembled WGS sequence"/>
</dbReference>
<dbReference type="Pfam" id="PF08007">
    <property type="entry name" value="JmjC_2"/>
    <property type="match status" value="1"/>
</dbReference>
<feature type="domain" description="JmjC" evidence="4">
    <location>
        <begin position="34"/>
        <end position="184"/>
    </location>
</feature>
<gene>
    <name evidence="5" type="ORF">WJX68_04965</name>
</gene>
<evidence type="ECO:0000313" key="5">
    <source>
        <dbReference type="EMBL" id="MEJ8278275.1"/>
    </source>
</evidence>
<evidence type="ECO:0000313" key="6">
    <source>
        <dbReference type="Proteomes" id="UP001364211"/>
    </source>
</evidence>
<keyword evidence="2" id="KW-0479">Metal-binding</keyword>
<keyword evidence="6" id="KW-1185">Reference proteome</keyword>
<proteinExistence type="predicted"/>
<accession>A0ABU8T2U8</accession>
<dbReference type="SMART" id="SM00558">
    <property type="entry name" value="JmjC"/>
    <property type="match status" value="1"/>
</dbReference>
<evidence type="ECO:0000256" key="3">
    <source>
        <dbReference type="ARBA" id="ARBA00023004"/>
    </source>
</evidence>